<protein>
    <recommendedName>
        <fullName evidence="3">beta-N-acetylhexosaminidase</fullName>
        <ecNumber evidence="3">3.2.1.52</ecNumber>
    </recommendedName>
</protein>
<dbReference type="InterPro" id="IPR015882">
    <property type="entry name" value="HEX_bac_N"/>
</dbReference>
<dbReference type="Proteomes" id="UP000256269">
    <property type="component" value="Unassembled WGS sequence"/>
</dbReference>
<dbReference type="RefSeq" id="WP_116172779.1">
    <property type="nucleotide sequence ID" value="NZ_CP144375.1"/>
</dbReference>
<accession>A0A3E0ICR1</accession>
<feature type="active site" description="Proton donor" evidence="6">
    <location>
        <position position="336"/>
    </location>
</feature>
<dbReference type="Gene3D" id="3.30.379.10">
    <property type="entry name" value="Chitobiase/beta-hexosaminidase domain 2-like"/>
    <property type="match status" value="1"/>
</dbReference>
<dbReference type="PANTHER" id="PTHR22600:SF57">
    <property type="entry name" value="BETA-N-ACETYLHEXOSAMINIDASE"/>
    <property type="match status" value="1"/>
</dbReference>
<dbReference type="AlphaFoldDB" id="A0A3E0ICR1"/>
<dbReference type="InterPro" id="IPR029018">
    <property type="entry name" value="Hex-like_dom2"/>
</dbReference>
<comment type="caution">
    <text evidence="10">The sequence shown here is derived from an EMBL/GenBank/DDBJ whole genome shotgun (WGS) entry which is preliminary data.</text>
</comment>
<dbReference type="SUPFAM" id="SSF55545">
    <property type="entry name" value="beta-N-acetylhexosaminidase-like domain"/>
    <property type="match status" value="1"/>
</dbReference>
<dbReference type="InterPro" id="IPR006311">
    <property type="entry name" value="TAT_signal"/>
</dbReference>
<evidence type="ECO:0000256" key="6">
    <source>
        <dbReference type="PIRSR" id="PIRSR625705-1"/>
    </source>
</evidence>
<dbReference type="Gene3D" id="3.20.20.80">
    <property type="entry name" value="Glycosidases"/>
    <property type="match status" value="1"/>
</dbReference>
<dbReference type="PRINTS" id="PR00738">
    <property type="entry name" value="GLHYDRLASE20"/>
</dbReference>
<dbReference type="InterPro" id="IPR017853">
    <property type="entry name" value="GH"/>
</dbReference>
<evidence type="ECO:0000259" key="8">
    <source>
        <dbReference type="Pfam" id="PF00728"/>
    </source>
</evidence>
<dbReference type="GO" id="GO:0004563">
    <property type="term" value="F:beta-N-acetylhexosaminidase activity"/>
    <property type="evidence" value="ECO:0007669"/>
    <property type="project" value="UniProtKB-EC"/>
</dbReference>
<dbReference type="OrthoDB" id="9763537at2"/>
<reference evidence="10 11" key="1">
    <citation type="submission" date="2018-08" db="EMBL/GenBank/DDBJ databases">
        <title>Genomic Encyclopedia of Archaeal and Bacterial Type Strains, Phase II (KMG-II): from individual species to whole genera.</title>
        <authorList>
            <person name="Goeker M."/>
        </authorList>
    </citation>
    <scope>NUCLEOTIDE SEQUENCE [LARGE SCALE GENOMIC DNA]</scope>
    <source>
        <strain evidence="10 11">DSM 45791</strain>
    </source>
</reference>
<evidence type="ECO:0000313" key="11">
    <source>
        <dbReference type="Proteomes" id="UP000256269"/>
    </source>
</evidence>
<keyword evidence="11" id="KW-1185">Reference proteome</keyword>
<feature type="chain" id="PRO_5017620260" description="beta-N-acetylhexosaminidase" evidence="7">
    <location>
        <begin position="27"/>
        <end position="525"/>
    </location>
</feature>
<dbReference type="Pfam" id="PF00728">
    <property type="entry name" value="Glyco_hydro_20"/>
    <property type="match status" value="1"/>
</dbReference>
<keyword evidence="5" id="KW-0326">Glycosidase</keyword>
<dbReference type="PANTHER" id="PTHR22600">
    <property type="entry name" value="BETA-HEXOSAMINIDASE"/>
    <property type="match status" value="1"/>
</dbReference>
<evidence type="ECO:0000259" key="9">
    <source>
        <dbReference type="Pfam" id="PF02838"/>
    </source>
</evidence>
<dbReference type="GO" id="GO:0030203">
    <property type="term" value="P:glycosaminoglycan metabolic process"/>
    <property type="evidence" value="ECO:0007669"/>
    <property type="project" value="TreeGrafter"/>
</dbReference>
<organism evidence="10 11">
    <name type="scientific">Kutzneria buriramensis</name>
    <dbReference type="NCBI Taxonomy" id="1045776"/>
    <lineage>
        <taxon>Bacteria</taxon>
        <taxon>Bacillati</taxon>
        <taxon>Actinomycetota</taxon>
        <taxon>Actinomycetes</taxon>
        <taxon>Pseudonocardiales</taxon>
        <taxon>Pseudonocardiaceae</taxon>
        <taxon>Kutzneria</taxon>
    </lineage>
</organism>
<evidence type="ECO:0000256" key="5">
    <source>
        <dbReference type="ARBA" id="ARBA00023295"/>
    </source>
</evidence>
<evidence type="ECO:0000256" key="3">
    <source>
        <dbReference type="ARBA" id="ARBA00012663"/>
    </source>
</evidence>
<proteinExistence type="inferred from homology"/>
<comment type="catalytic activity">
    <reaction evidence="1">
        <text>Hydrolysis of terminal non-reducing N-acetyl-D-hexosamine residues in N-acetyl-beta-D-hexosaminides.</text>
        <dbReference type="EC" id="3.2.1.52"/>
    </reaction>
</comment>
<dbReference type="CDD" id="cd06568">
    <property type="entry name" value="GH20_SpHex_like"/>
    <property type="match status" value="1"/>
</dbReference>
<feature type="domain" description="Beta-hexosaminidase bacterial type N-terminal" evidence="9">
    <location>
        <begin position="39"/>
        <end position="170"/>
    </location>
</feature>
<evidence type="ECO:0000313" key="10">
    <source>
        <dbReference type="EMBL" id="REH55965.1"/>
    </source>
</evidence>
<dbReference type="PROSITE" id="PS51318">
    <property type="entry name" value="TAT"/>
    <property type="match status" value="1"/>
</dbReference>
<evidence type="ECO:0000256" key="4">
    <source>
        <dbReference type="ARBA" id="ARBA00022801"/>
    </source>
</evidence>
<dbReference type="InterPro" id="IPR025705">
    <property type="entry name" value="Beta_hexosaminidase_sua/sub"/>
</dbReference>
<evidence type="ECO:0000256" key="2">
    <source>
        <dbReference type="ARBA" id="ARBA00006285"/>
    </source>
</evidence>
<evidence type="ECO:0000256" key="7">
    <source>
        <dbReference type="SAM" id="SignalP"/>
    </source>
</evidence>
<dbReference type="GO" id="GO:0016020">
    <property type="term" value="C:membrane"/>
    <property type="evidence" value="ECO:0007669"/>
    <property type="project" value="TreeGrafter"/>
</dbReference>
<sequence>MSTIPRRLVVAATALTMLGTAAAAQAAPAKPRAAVPYASVVPAPASATQANSTFTLAGGTRIAASGQATPVGNYLASVLRPATGFALPVDQSRVAHAVDPIQLLIAPNSSLGDEGYQLTVNSGSVVLTANKPAGLFEGVQTLRQLLPASIDAATKQAGPWTIQGGAISDHPRFAYRGAMLDVARHFFGVDTVKAYIDEMARYKINTLHLHLTDDQGWRLMINSWPKLATYGGSTEVGGGAGGYYTQAQYKDIVAYAASRYITIIPEVDMPGHTNAALASYAELNCNGVAPPLYTGTDVGFSSLCVAKDITYKFLDDVIGEIAALTPGPYIHIGGDESQSTTDADYKTFVGKVQQIVANHGKTAIGWHDISKAALLPSTIGQYWDTTPTNANVQAAAKKGTHFILSPANLAYLDMKYTEQTPLGQDWAGLIEAKTAYSWDPGKYLTGVNASQINGVEGPLWTETIVTLANIQYMAFPRLAELAELGWSQAATHNWNTFKTRLGAQGPRWKVQGVDFYASPQVPWAK</sequence>
<dbReference type="Pfam" id="PF02838">
    <property type="entry name" value="Glyco_hydro_20b"/>
    <property type="match status" value="1"/>
</dbReference>
<feature type="signal peptide" evidence="7">
    <location>
        <begin position="1"/>
        <end position="26"/>
    </location>
</feature>
<dbReference type="InterPro" id="IPR015883">
    <property type="entry name" value="Glyco_hydro_20_cat"/>
</dbReference>
<evidence type="ECO:0000256" key="1">
    <source>
        <dbReference type="ARBA" id="ARBA00001231"/>
    </source>
</evidence>
<dbReference type="SUPFAM" id="SSF51445">
    <property type="entry name" value="(Trans)glycosidases"/>
    <property type="match status" value="1"/>
</dbReference>
<gene>
    <name evidence="10" type="ORF">BCF44_101993</name>
</gene>
<name>A0A3E0ICR1_9PSEU</name>
<comment type="similarity">
    <text evidence="2">Belongs to the glycosyl hydrolase 20 family.</text>
</comment>
<dbReference type="EMBL" id="QUNO01000001">
    <property type="protein sequence ID" value="REH55965.1"/>
    <property type="molecule type" value="Genomic_DNA"/>
</dbReference>
<dbReference type="GO" id="GO:0005975">
    <property type="term" value="P:carbohydrate metabolic process"/>
    <property type="evidence" value="ECO:0007669"/>
    <property type="project" value="InterPro"/>
</dbReference>
<feature type="domain" description="Glycoside hydrolase family 20 catalytic" evidence="8">
    <location>
        <begin position="173"/>
        <end position="488"/>
    </location>
</feature>
<keyword evidence="7" id="KW-0732">Signal</keyword>
<keyword evidence="4" id="KW-0378">Hydrolase</keyword>
<dbReference type="EC" id="3.2.1.52" evidence="3"/>